<dbReference type="Pfam" id="PF00441">
    <property type="entry name" value="Acyl-CoA_dh_1"/>
    <property type="match status" value="1"/>
</dbReference>
<evidence type="ECO:0000259" key="8">
    <source>
        <dbReference type="Pfam" id="PF02771"/>
    </source>
</evidence>
<dbReference type="SUPFAM" id="SSF56645">
    <property type="entry name" value="Acyl-CoA dehydrogenase NM domain-like"/>
    <property type="match status" value="1"/>
</dbReference>
<accession>A0AAU8ISX1</accession>
<dbReference type="Pfam" id="PF02771">
    <property type="entry name" value="Acyl-CoA_dh_N"/>
    <property type="match status" value="1"/>
</dbReference>
<dbReference type="PROSITE" id="PS00072">
    <property type="entry name" value="ACYL_COA_DH_1"/>
    <property type="match status" value="1"/>
</dbReference>
<dbReference type="FunFam" id="1.20.140.10:FF:000004">
    <property type="entry name" value="Acyl-CoA dehydrogenase FadE25"/>
    <property type="match status" value="1"/>
</dbReference>
<dbReference type="PANTHER" id="PTHR43884">
    <property type="entry name" value="ACYL-COA DEHYDROGENASE"/>
    <property type="match status" value="1"/>
</dbReference>
<evidence type="ECO:0000256" key="2">
    <source>
        <dbReference type="ARBA" id="ARBA00009347"/>
    </source>
</evidence>
<evidence type="ECO:0000313" key="9">
    <source>
        <dbReference type="EMBL" id="XCJ71007.1"/>
    </source>
</evidence>
<dbReference type="InterPro" id="IPR013786">
    <property type="entry name" value="AcylCoA_DH/ox_N"/>
</dbReference>
<evidence type="ECO:0000256" key="1">
    <source>
        <dbReference type="ARBA" id="ARBA00001974"/>
    </source>
</evidence>
<dbReference type="EMBL" id="CP159534">
    <property type="protein sequence ID" value="XCJ71007.1"/>
    <property type="molecule type" value="Genomic_DNA"/>
</dbReference>
<dbReference type="Gene3D" id="1.10.540.10">
    <property type="entry name" value="Acyl-CoA dehydrogenase/oxidase, N-terminal domain"/>
    <property type="match status" value="1"/>
</dbReference>
<dbReference type="InterPro" id="IPR037069">
    <property type="entry name" value="AcylCoA_DH/ox_N_sf"/>
</dbReference>
<evidence type="ECO:0000256" key="4">
    <source>
        <dbReference type="ARBA" id="ARBA00022827"/>
    </source>
</evidence>
<organism evidence="9">
    <name type="scientific">Streptomyces tabacisoli</name>
    <dbReference type="NCBI Taxonomy" id="3156398"/>
    <lineage>
        <taxon>Bacteria</taxon>
        <taxon>Bacillati</taxon>
        <taxon>Actinomycetota</taxon>
        <taxon>Actinomycetes</taxon>
        <taxon>Kitasatosporales</taxon>
        <taxon>Streptomycetaceae</taxon>
        <taxon>Streptomyces</taxon>
    </lineage>
</organism>
<sequence length="383" mass="40328">MTTALPTLDRSAVRSFVDAHVVPEADRWDRAGAIPEEFLARLTEAGLWAPFLPPEVGGAGLDMRGLGAVHEEIGRGCSSVRSLLTVHTMVSWAVQRWGSDAQRERWLPDLAAGRVLGAFCLSEPGAGSDAVGITTTATAHGGGWLLSGVKKWITNGARADLFLVFARNGSGISAFLVPRTAPGVRVEPIHDMLGTRASMLAEVAFDEVLLGPDALVGPSGFASGMVLSGVLDLGRYSVAAGSVGIVQACLDASAGYAAQRTVGGAPLSELQLIRAKLSDMVTDVRAARLLCEEAGRLKDAGDSATIMATWVAKYFASTAAARHATEAVQIHGALGCAPGSPTARFYRDAKVMEIIEGSSEIQRITIADEAFRQDYGRTPEDQR</sequence>
<dbReference type="SUPFAM" id="SSF47203">
    <property type="entry name" value="Acyl-CoA dehydrogenase C-terminal domain-like"/>
    <property type="match status" value="1"/>
</dbReference>
<dbReference type="PIRSF" id="PIRSF016578">
    <property type="entry name" value="HsaA"/>
    <property type="match status" value="1"/>
</dbReference>
<evidence type="ECO:0000259" key="7">
    <source>
        <dbReference type="Pfam" id="PF02770"/>
    </source>
</evidence>
<keyword evidence="5" id="KW-0560">Oxidoreductase</keyword>
<dbReference type="GO" id="GO:0003995">
    <property type="term" value="F:acyl-CoA dehydrogenase activity"/>
    <property type="evidence" value="ECO:0007669"/>
    <property type="project" value="InterPro"/>
</dbReference>
<comment type="cofactor">
    <cofactor evidence="1 5">
        <name>FAD</name>
        <dbReference type="ChEBI" id="CHEBI:57692"/>
    </cofactor>
</comment>
<evidence type="ECO:0000256" key="5">
    <source>
        <dbReference type="RuleBase" id="RU362125"/>
    </source>
</evidence>
<gene>
    <name evidence="9" type="ORF">ABII15_13940</name>
</gene>
<comment type="similarity">
    <text evidence="2 5">Belongs to the acyl-CoA dehydrogenase family.</text>
</comment>
<keyword evidence="3 5" id="KW-0285">Flavoprotein</keyword>
<evidence type="ECO:0000259" key="6">
    <source>
        <dbReference type="Pfam" id="PF00441"/>
    </source>
</evidence>
<dbReference type="Gene3D" id="1.20.140.10">
    <property type="entry name" value="Butyryl-CoA Dehydrogenase, subunit A, domain 3"/>
    <property type="match status" value="1"/>
</dbReference>
<dbReference type="PANTHER" id="PTHR43884:SF12">
    <property type="entry name" value="ISOVALERYL-COA DEHYDROGENASE, MITOCHONDRIAL-RELATED"/>
    <property type="match status" value="1"/>
</dbReference>
<reference evidence="9" key="1">
    <citation type="submission" date="2024-06" db="EMBL/GenBank/DDBJ databases">
        <title>Streptomyces sp. strain HUAS MG91 genome sequences.</title>
        <authorList>
            <person name="Mo P."/>
        </authorList>
    </citation>
    <scope>NUCLEOTIDE SEQUENCE</scope>
    <source>
        <strain evidence="9">HUAS MG91</strain>
    </source>
</reference>
<name>A0AAU8ISX1_9ACTN</name>
<dbReference type="InterPro" id="IPR006089">
    <property type="entry name" value="Acyl-CoA_DH_CS"/>
</dbReference>
<feature type="domain" description="Acyl-CoA dehydrogenase/oxidase C-terminal" evidence="6">
    <location>
        <begin position="228"/>
        <end position="369"/>
    </location>
</feature>
<feature type="domain" description="Acyl-CoA dehydrogenase/oxidase N-terminal" evidence="8">
    <location>
        <begin position="10"/>
        <end position="113"/>
    </location>
</feature>
<feature type="domain" description="Acyl-CoA oxidase/dehydrogenase middle" evidence="7">
    <location>
        <begin position="118"/>
        <end position="208"/>
    </location>
</feature>
<dbReference type="InterPro" id="IPR046373">
    <property type="entry name" value="Acyl-CoA_Oxase/DH_mid-dom_sf"/>
</dbReference>
<dbReference type="Gene3D" id="2.40.110.10">
    <property type="entry name" value="Butyryl-CoA Dehydrogenase, subunit A, domain 2"/>
    <property type="match status" value="1"/>
</dbReference>
<dbReference type="InterPro" id="IPR006091">
    <property type="entry name" value="Acyl-CoA_Oxase/DH_mid-dom"/>
</dbReference>
<dbReference type="KEGG" id="stac:ABII15_13940"/>
<evidence type="ECO:0000256" key="3">
    <source>
        <dbReference type="ARBA" id="ARBA00022630"/>
    </source>
</evidence>
<protein>
    <submittedName>
        <fullName evidence="9">Acyl-CoA dehydrogenase family protein</fullName>
    </submittedName>
</protein>
<dbReference type="InterPro" id="IPR036250">
    <property type="entry name" value="AcylCo_DH-like_C"/>
</dbReference>
<dbReference type="RefSeq" id="WP_353942639.1">
    <property type="nucleotide sequence ID" value="NZ_CP159534.1"/>
</dbReference>
<keyword evidence="4 5" id="KW-0274">FAD</keyword>
<dbReference type="Pfam" id="PF02770">
    <property type="entry name" value="Acyl-CoA_dh_M"/>
    <property type="match status" value="1"/>
</dbReference>
<dbReference type="GO" id="GO:0050660">
    <property type="term" value="F:flavin adenine dinucleotide binding"/>
    <property type="evidence" value="ECO:0007669"/>
    <property type="project" value="InterPro"/>
</dbReference>
<proteinExistence type="inferred from homology"/>
<dbReference type="InterPro" id="IPR009100">
    <property type="entry name" value="AcylCoA_DH/oxidase_NM_dom_sf"/>
</dbReference>
<dbReference type="InterPro" id="IPR009075">
    <property type="entry name" value="AcylCo_DH/oxidase_C"/>
</dbReference>
<dbReference type="AlphaFoldDB" id="A0AAU8ISX1"/>